<dbReference type="PANTHER" id="PTHR13068:SF103">
    <property type="entry name" value="MITOCHONDRIAL TRANSCRIPTION TERMINATION FACTOR FAMILY PROTEIN"/>
    <property type="match status" value="1"/>
</dbReference>
<dbReference type="AlphaFoldDB" id="A0AAD3S1I5"/>
<dbReference type="FunFam" id="1.25.70.10:FF:000019">
    <property type="entry name" value="mTERF family protein"/>
    <property type="match status" value="1"/>
</dbReference>
<gene>
    <name evidence="4" type="ORF">Nepgr_004519</name>
</gene>
<evidence type="ECO:0008006" key="6">
    <source>
        <dbReference type="Google" id="ProtNLM"/>
    </source>
</evidence>
<accession>A0AAD3S1I5</accession>
<organism evidence="4 5">
    <name type="scientific">Nepenthes gracilis</name>
    <name type="common">Slender pitcher plant</name>
    <dbReference type="NCBI Taxonomy" id="150966"/>
    <lineage>
        <taxon>Eukaryota</taxon>
        <taxon>Viridiplantae</taxon>
        <taxon>Streptophyta</taxon>
        <taxon>Embryophyta</taxon>
        <taxon>Tracheophyta</taxon>
        <taxon>Spermatophyta</taxon>
        <taxon>Magnoliopsida</taxon>
        <taxon>eudicotyledons</taxon>
        <taxon>Gunneridae</taxon>
        <taxon>Pentapetalae</taxon>
        <taxon>Caryophyllales</taxon>
        <taxon>Nepenthaceae</taxon>
        <taxon>Nepenthes</taxon>
    </lineage>
</organism>
<keyword evidence="2" id="KW-0804">Transcription</keyword>
<dbReference type="GO" id="GO:0006353">
    <property type="term" value="P:DNA-templated transcription termination"/>
    <property type="evidence" value="ECO:0007669"/>
    <property type="project" value="UniProtKB-KW"/>
</dbReference>
<dbReference type="InterPro" id="IPR038538">
    <property type="entry name" value="MTERF_sf"/>
</dbReference>
<protein>
    <recommendedName>
        <fullName evidence="6">Transcription termination factor MTEF18, mitochondrial</fullName>
    </recommendedName>
</protein>
<keyword evidence="5" id="KW-1185">Reference proteome</keyword>
<dbReference type="GO" id="GO:0003676">
    <property type="term" value="F:nucleic acid binding"/>
    <property type="evidence" value="ECO:0007669"/>
    <property type="project" value="InterPro"/>
</dbReference>
<evidence type="ECO:0000313" key="5">
    <source>
        <dbReference type="Proteomes" id="UP001279734"/>
    </source>
</evidence>
<dbReference type="SMART" id="SM00733">
    <property type="entry name" value="Mterf"/>
    <property type="match status" value="5"/>
</dbReference>
<comment type="similarity">
    <text evidence="1">Belongs to the mTERF family.</text>
</comment>
<keyword evidence="2" id="KW-0806">Transcription termination</keyword>
<name>A0AAD3S1I5_NEPGR</name>
<keyword evidence="3" id="KW-0809">Transit peptide</keyword>
<keyword evidence="2" id="KW-0805">Transcription regulation</keyword>
<proteinExistence type="inferred from homology"/>
<dbReference type="Pfam" id="PF02536">
    <property type="entry name" value="mTERF"/>
    <property type="match status" value="1"/>
</dbReference>
<evidence type="ECO:0000256" key="1">
    <source>
        <dbReference type="ARBA" id="ARBA00007692"/>
    </source>
</evidence>
<comment type="caution">
    <text evidence="4">The sequence shown here is derived from an EMBL/GenBank/DDBJ whole genome shotgun (WGS) entry which is preliminary data.</text>
</comment>
<dbReference type="EMBL" id="BSYO01000003">
    <property type="protein sequence ID" value="GMH02680.1"/>
    <property type="molecule type" value="Genomic_DNA"/>
</dbReference>
<dbReference type="Proteomes" id="UP001279734">
    <property type="component" value="Unassembled WGS sequence"/>
</dbReference>
<sequence length="575" mass="65403">MQLRILSASLPTSPFLFFLTEGNSQVPRRLHRILGRVNSEMIFRLRTHLPSRCISNKAVTLHSPSRTRRVRCFQSSRPSHNHKISATEGDQSIEYLTTSSRVSRTDRIDAQDVLFDYLHCTRNFPFTDAEHISKNSPHFLQKLLSVIDDERDIRLSLSRFLRYNPINEFEPFLESLGLTPSELLSLLPRDLMFLSDDSLLVDSYHALCNYGIPRSKMGRMYKEAEQIFRYDCGVLAGKLRGYEDLGLSRSVIIKLVSCWPSLLIGDVSTGILVVLEKLKGLGMWDDFVGGYLSDQRTCHWKRMLDLMEFLDEVGYSEEQMGHQFKRNPALLFEGSMENIYVLFGRLVKLGIEMNELSTLFVQNPEILSGKFVKNLWRAVCFLSDIGMGVHDIASIVRVHIQLLGFHSLKGPKTVLSNLKIGRDDLCQILKEDPLKLFSLASKSKSNKGIGVDVYQNPSKHQEKATFLLRLGYAENSDDMSKALKQFRGRGDQLQERFDCLVRAGLESDVVTNMIKQAPSVLNQTKDVLEKKIDYLRSYLGYPLDSVVERPKGTPTLIQPFPCLPIFVLRGGGVQV</sequence>
<evidence type="ECO:0000256" key="3">
    <source>
        <dbReference type="ARBA" id="ARBA00022946"/>
    </source>
</evidence>
<evidence type="ECO:0000313" key="4">
    <source>
        <dbReference type="EMBL" id="GMH02680.1"/>
    </source>
</evidence>
<dbReference type="InterPro" id="IPR003690">
    <property type="entry name" value="MTERF"/>
</dbReference>
<dbReference type="PANTHER" id="PTHR13068">
    <property type="entry name" value="CGI-12 PROTEIN-RELATED"/>
    <property type="match status" value="1"/>
</dbReference>
<reference evidence="4" key="1">
    <citation type="submission" date="2023-05" db="EMBL/GenBank/DDBJ databases">
        <title>Nepenthes gracilis genome sequencing.</title>
        <authorList>
            <person name="Fukushima K."/>
        </authorList>
    </citation>
    <scope>NUCLEOTIDE SEQUENCE</scope>
    <source>
        <strain evidence="4">SING2019-196</strain>
    </source>
</reference>
<evidence type="ECO:0000256" key="2">
    <source>
        <dbReference type="ARBA" id="ARBA00022472"/>
    </source>
</evidence>
<dbReference type="Gene3D" id="1.25.70.10">
    <property type="entry name" value="Transcription termination factor 3, mitochondrial"/>
    <property type="match status" value="2"/>
</dbReference>